<feature type="domain" description="Class II Histidinyl-tRNA synthetase (HisRS)-like catalytic core" evidence="10">
    <location>
        <begin position="10"/>
        <end position="317"/>
    </location>
</feature>
<keyword evidence="6 9" id="KW-0963">Cytoplasm</keyword>
<organism evidence="11 12">
    <name type="scientific">Candidimonas humi</name>
    <dbReference type="NCBI Taxonomy" id="683355"/>
    <lineage>
        <taxon>Bacteria</taxon>
        <taxon>Pseudomonadati</taxon>
        <taxon>Pseudomonadota</taxon>
        <taxon>Betaproteobacteria</taxon>
        <taxon>Burkholderiales</taxon>
        <taxon>Alcaligenaceae</taxon>
        <taxon>Candidimonas</taxon>
    </lineage>
</organism>
<comment type="miscellaneous">
    <text evidence="9">This function is generally fulfilled by the C-terminal part of HisG, which is missing in some bacteria such as this one.</text>
</comment>
<sequence length="404" mass="43516">MSNWLLPEHLADILPAEARRIEELRRALLDLYRTYGFELVAPPLVEYLDSLLTGNGGDLGLRTFKLVDQLSGRTVGVRPDMTPQVARIDAHLLNREGVTRLCYCGSVLHARPADLLSDRELLQIGAEVFGHAGVEADIEIIQLAFESVQRAGVEGARLDLSHPGVVHAIVQADAALAESAEDLSVLLSNKDVPGLEELTARLPGLRPDSRKALLALPWLYGGPEVLARARRELPALPGVAVALGELELLLRALPDHDFGIDLADVGSGYGYHSGVVFSIYAEGWHDALVKGGRYDGMGKSFGRARPATGFSLDLRKLSSGLPPPPLARAIRAPWGADAGLVQALRALRQSGEIVVQSLPGHAQRLDEFTVDRELVLEDGTWKVRAIQWPADRQAAEAGGNGGIA</sequence>
<comment type="function">
    <text evidence="8 9">Required for the first step of histidine biosynthesis. May allow the feedback regulation of ATP phosphoribosyltransferase activity by histidine.</text>
</comment>
<dbReference type="NCBIfam" id="NF008935">
    <property type="entry name" value="PRK12292.1-1"/>
    <property type="match status" value="1"/>
</dbReference>
<evidence type="ECO:0000256" key="7">
    <source>
        <dbReference type="ARBA" id="ARBA00023102"/>
    </source>
</evidence>
<keyword evidence="11" id="KW-0808">Transferase</keyword>
<comment type="pathway">
    <text evidence="2 9">Amino-acid biosynthesis; L-histidine biosynthesis; L-histidine from 5-phospho-alpha-D-ribose 1-diphosphate: step 1/9.</text>
</comment>
<evidence type="ECO:0000256" key="6">
    <source>
        <dbReference type="ARBA" id="ARBA00022490"/>
    </source>
</evidence>
<dbReference type="RefSeq" id="WP_217965239.1">
    <property type="nucleotide sequence ID" value="NZ_JAHTBN010000005.1"/>
</dbReference>
<evidence type="ECO:0000256" key="8">
    <source>
        <dbReference type="ARBA" id="ARBA00025246"/>
    </source>
</evidence>
<dbReference type="CDD" id="cd00773">
    <property type="entry name" value="HisRS-like_core"/>
    <property type="match status" value="1"/>
</dbReference>
<comment type="similarity">
    <text evidence="3 9">Belongs to the class-II aminoacyl-tRNA synthetase family. HisZ subfamily.</text>
</comment>
<accession>A0ABV8NVF3</accession>
<keyword evidence="12" id="KW-1185">Reference proteome</keyword>
<dbReference type="PANTHER" id="PTHR43707">
    <property type="entry name" value="HISTIDYL-TRNA SYNTHETASE"/>
    <property type="match status" value="1"/>
</dbReference>
<dbReference type="HAMAP" id="MF_00125">
    <property type="entry name" value="HisZ"/>
    <property type="match status" value="1"/>
</dbReference>
<dbReference type="InterPro" id="IPR041715">
    <property type="entry name" value="HisRS-like_core"/>
</dbReference>
<evidence type="ECO:0000259" key="10">
    <source>
        <dbReference type="Pfam" id="PF13393"/>
    </source>
</evidence>
<comment type="subcellular location">
    <subcellularLocation>
        <location evidence="1 9">Cytoplasm</location>
    </subcellularLocation>
</comment>
<comment type="subunit">
    <text evidence="4 9">Heteromultimer composed of HisG and HisZ subunits.</text>
</comment>
<dbReference type="PANTHER" id="PTHR43707:SF1">
    <property type="entry name" value="HISTIDINE--TRNA LIGASE, MITOCHONDRIAL-RELATED"/>
    <property type="match status" value="1"/>
</dbReference>
<dbReference type="Proteomes" id="UP001595848">
    <property type="component" value="Unassembled WGS sequence"/>
</dbReference>
<dbReference type="NCBIfam" id="NF009086">
    <property type="entry name" value="PRK12421.1"/>
    <property type="match status" value="1"/>
</dbReference>
<evidence type="ECO:0000256" key="3">
    <source>
        <dbReference type="ARBA" id="ARBA00005539"/>
    </source>
</evidence>
<dbReference type="InterPro" id="IPR004516">
    <property type="entry name" value="HisRS/HisZ"/>
</dbReference>
<evidence type="ECO:0000256" key="2">
    <source>
        <dbReference type="ARBA" id="ARBA00004667"/>
    </source>
</evidence>
<keyword evidence="11" id="KW-0328">Glycosyltransferase</keyword>
<comment type="caution">
    <text evidence="11">The sequence shown here is derived from an EMBL/GenBank/DDBJ whole genome shotgun (WGS) entry which is preliminary data.</text>
</comment>
<evidence type="ECO:0000256" key="1">
    <source>
        <dbReference type="ARBA" id="ARBA00004496"/>
    </source>
</evidence>
<keyword evidence="7 9" id="KW-0368">Histidine biosynthesis</keyword>
<dbReference type="EMBL" id="JBHSBV010000001">
    <property type="protein sequence ID" value="MFC4199988.1"/>
    <property type="molecule type" value="Genomic_DNA"/>
</dbReference>
<dbReference type="Pfam" id="PF13393">
    <property type="entry name" value="tRNA-synt_His"/>
    <property type="match status" value="1"/>
</dbReference>
<proteinExistence type="inferred from homology"/>
<keyword evidence="9" id="KW-0028">Amino-acid biosynthesis</keyword>
<evidence type="ECO:0000256" key="5">
    <source>
        <dbReference type="ARBA" id="ARBA00020397"/>
    </source>
</evidence>
<evidence type="ECO:0000256" key="9">
    <source>
        <dbReference type="HAMAP-Rule" id="MF_00125"/>
    </source>
</evidence>
<dbReference type="GO" id="GO:0016757">
    <property type="term" value="F:glycosyltransferase activity"/>
    <property type="evidence" value="ECO:0007669"/>
    <property type="project" value="UniProtKB-KW"/>
</dbReference>
<reference evidence="12" key="1">
    <citation type="journal article" date="2019" name="Int. J. Syst. Evol. Microbiol.">
        <title>The Global Catalogue of Microorganisms (GCM) 10K type strain sequencing project: providing services to taxonomists for standard genome sequencing and annotation.</title>
        <authorList>
            <consortium name="The Broad Institute Genomics Platform"/>
            <consortium name="The Broad Institute Genome Sequencing Center for Infectious Disease"/>
            <person name="Wu L."/>
            <person name="Ma J."/>
        </authorList>
    </citation>
    <scope>NUCLEOTIDE SEQUENCE [LARGE SCALE GENOMIC DNA]</scope>
    <source>
        <strain evidence="12">LMG 24813</strain>
    </source>
</reference>
<protein>
    <recommendedName>
        <fullName evidence="5 9">ATP phosphoribosyltransferase regulatory subunit</fullName>
    </recommendedName>
</protein>
<dbReference type="InterPro" id="IPR004517">
    <property type="entry name" value="HisZ"/>
</dbReference>
<evidence type="ECO:0000256" key="4">
    <source>
        <dbReference type="ARBA" id="ARBA00011496"/>
    </source>
</evidence>
<evidence type="ECO:0000313" key="12">
    <source>
        <dbReference type="Proteomes" id="UP001595848"/>
    </source>
</evidence>
<gene>
    <name evidence="9" type="primary">hisZ</name>
    <name evidence="11" type="ORF">ACFOY1_03385</name>
</gene>
<evidence type="ECO:0000313" key="11">
    <source>
        <dbReference type="EMBL" id="MFC4199988.1"/>
    </source>
</evidence>
<name>A0ABV8NVF3_9BURK</name>